<protein>
    <submittedName>
        <fullName evidence="3">Abortive infection protein</fullName>
    </submittedName>
</protein>
<evidence type="ECO:0000259" key="2">
    <source>
        <dbReference type="Pfam" id="PF02517"/>
    </source>
</evidence>
<accession>H6RGG4</accession>
<dbReference type="EMBL" id="FO117599">
    <property type="protein sequence ID" value="CCG00125.1"/>
    <property type="molecule type" value="Genomic_DNA"/>
</dbReference>
<evidence type="ECO:0000313" key="3">
    <source>
        <dbReference type="EMBL" id="CCG00125.1"/>
    </source>
</evidence>
<dbReference type="PANTHER" id="PTHR43592">
    <property type="entry name" value="CAAX AMINO TERMINAL PROTEASE"/>
    <property type="match status" value="1"/>
</dbReference>
<feature type="transmembrane region" description="Helical" evidence="1">
    <location>
        <begin position="200"/>
        <end position="219"/>
    </location>
</feature>
<dbReference type="InterPro" id="IPR003675">
    <property type="entry name" value="Rce1/LyrA-like_dom"/>
</dbReference>
<dbReference type="GO" id="GO:0080120">
    <property type="term" value="P:CAAX-box protein maturation"/>
    <property type="evidence" value="ECO:0007669"/>
    <property type="project" value="UniProtKB-ARBA"/>
</dbReference>
<reference evidence="3" key="1">
    <citation type="journal article" date="2012" name="Environ. Microbiol.">
        <title>Genomic content of uncultured Bacteroidetes from contrasting oceanic provinces in the North Atlantic Ocean.</title>
        <authorList>
            <person name="Gomez-Pereira P.R."/>
            <person name="Schuler M."/>
            <person name="Fuchs B.M."/>
            <person name="Bennke C."/>
            <person name="Teeling H."/>
            <person name="Waldmann J."/>
            <person name="Richter M."/>
            <person name="Barbe V."/>
            <person name="Bataille E."/>
            <person name="Glockner F.O."/>
            <person name="Amann R."/>
        </authorList>
    </citation>
    <scope>NUCLEOTIDE SEQUENCE</scope>
</reference>
<sequence>MTFIQNAFHNLHPLLQLTFIICVSITGMGLSVFFGTYLSAWICGTGDTLPELMSSLNNLESTSGVCATLLLNSLNQVLAFAGAGFVYAMLHGPGRGVGFSQTGKNKHLFKFLIGAVIITLGFSPFLDLTYRLNEWLLVDGSTLHTMSAELESEAARITQSMLQMETSNQFLATLVAVAFLPAICEEWLFRGALQPLISKWSGNIHVGVWVSAILFSAIHFQFFGFIPRMLLGAGFGYMVVASGSLWPAVLGHFVNNGVAVCAAWWLGPEWVAEGMNPAEAVWGTTESVSAIIGLTAILASVRWLKPKVNFQELQP</sequence>
<dbReference type="Pfam" id="PF02517">
    <property type="entry name" value="Rce1-like"/>
    <property type="match status" value="1"/>
</dbReference>
<dbReference type="AlphaFoldDB" id="H6RGG4"/>
<dbReference type="GO" id="GO:0004175">
    <property type="term" value="F:endopeptidase activity"/>
    <property type="evidence" value="ECO:0007669"/>
    <property type="project" value="UniProtKB-ARBA"/>
</dbReference>
<keyword evidence="1" id="KW-1133">Transmembrane helix</keyword>
<feature type="transmembrane region" description="Helical" evidence="1">
    <location>
        <begin position="108"/>
        <end position="126"/>
    </location>
</feature>
<name>H6RGG4_9BACT</name>
<feature type="transmembrane region" description="Helical" evidence="1">
    <location>
        <begin position="14"/>
        <end position="42"/>
    </location>
</feature>
<gene>
    <name evidence="3" type="ORF">VIS_S3CKB90009</name>
</gene>
<feature type="transmembrane region" description="Helical" evidence="1">
    <location>
        <begin position="170"/>
        <end position="188"/>
    </location>
</feature>
<organism evidence="3">
    <name type="scientific">uncultured Flavobacteriia bacterium</name>
    <dbReference type="NCBI Taxonomy" id="212695"/>
    <lineage>
        <taxon>Bacteria</taxon>
        <taxon>Pseudomonadati</taxon>
        <taxon>Bacteroidota</taxon>
        <taxon>Flavobacteriia</taxon>
        <taxon>environmental samples</taxon>
    </lineage>
</organism>
<keyword evidence="1" id="KW-0472">Membrane</keyword>
<evidence type="ECO:0000256" key="1">
    <source>
        <dbReference type="SAM" id="Phobius"/>
    </source>
</evidence>
<feature type="domain" description="CAAX prenyl protease 2/Lysostaphin resistance protein A-like" evidence="2">
    <location>
        <begin position="169"/>
        <end position="257"/>
    </location>
</feature>
<keyword evidence="1" id="KW-0812">Transmembrane</keyword>
<reference evidence="3" key="2">
    <citation type="submission" date="2012-02" db="EMBL/GenBank/DDBJ databases">
        <authorList>
            <person name="Genoscope - CEA"/>
        </authorList>
    </citation>
    <scope>NUCLEOTIDE SEQUENCE</scope>
</reference>
<proteinExistence type="predicted"/>
<dbReference type="PANTHER" id="PTHR43592:SF15">
    <property type="entry name" value="CAAX AMINO TERMINAL PROTEASE FAMILY PROTEIN"/>
    <property type="match status" value="1"/>
</dbReference>